<dbReference type="GeneID" id="106548522"/>
<gene>
    <name evidence="3" type="primary">TSGA13</name>
</gene>
<dbReference type="KEGG" id="tsr:106548522"/>
<reference evidence="3" key="1">
    <citation type="submission" date="2025-08" db="UniProtKB">
        <authorList>
            <consortium name="RefSeq"/>
        </authorList>
    </citation>
    <scope>IDENTIFICATION</scope>
    <source>
        <tissue evidence="3">Skeletal muscle</tissue>
    </source>
</reference>
<evidence type="ECO:0000313" key="3">
    <source>
        <dbReference type="RefSeq" id="XP_013921384.1"/>
    </source>
</evidence>
<proteinExistence type="predicted"/>
<dbReference type="Proteomes" id="UP000504617">
    <property type="component" value="Unplaced"/>
</dbReference>
<dbReference type="RefSeq" id="XP_013921384.1">
    <property type="nucleotide sequence ID" value="XM_014065909.1"/>
</dbReference>
<dbReference type="AlphaFoldDB" id="A0A6I9YBC7"/>
<dbReference type="OrthoDB" id="9946729at2759"/>
<feature type="region of interest" description="Disordered" evidence="1">
    <location>
        <begin position="76"/>
        <end position="96"/>
    </location>
</feature>
<dbReference type="InterPro" id="IPR029241">
    <property type="entry name" value="TSGA13"/>
</dbReference>
<sequence length="170" mass="20042">MATQYFIPPSNVDFQEHLEEHRREIAIMLRSSEFNQDKTALIVTNSPFPLLISGQHLTTPFQFFPKDFPRRPFPQSFRDQTPRCLPPVGVSPKELPGMETKKLKIPTQLRFTNKKDFKGEARFSKNYAERRLQRLYPQLQLHSRLAQNLIFSSDVRRALFSPEKIKRNRN</sequence>
<keyword evidence="2" id="KW-1185">Reference proteome</keyword>
<protein>
    <submittedName>
        <fullName evidence="3">Testis-specific gene 13 protein</fullName>
    </submittedName>
</protein>
<dbReference type="PANTHER" id="PTHR37352:SF1">
    <property type="entry name" value="TESTIS-SPECIFIC GENE 13 PROTEIN"/>
    <property type="match status" value="1"/>
</dbReference>
<dbReference type="CTD" id="114960"/>
<dbReference type="PANTHER" id="PTHR37352">
    <property type="entry name" value="TESTIS-SPECIFIC GENE 13 PROTEIN"/>
    <property type="match status" value="1"/>
</dbReference>
<evidence type="ECO:0000313" key="2">
    <source>
        <dbReference type="Proteomes" id="UP000504617"/>
    </source>
</evidence>
<accession>A0A6I9YBC7</accession>
<dbReference type="Pfam" id="PF14994">
    <property type="entry name" value="TSGA13"/>
    <property type="match status" value="1"/>
</dbReference>
<evidence type="ECO:0000256" key="1">
    <source>
        <dbReference type="SAM" id="MobiDB-lite"/>
    </source>
</evidence>
<name>A0A6I9YBC7_9SAUR</name>
<organism evidence="2 3">
    <name type="scientific">Thamnophis sirtalis</name>
    <dbReference type="NCBI Taxonomy" id="35019"/>
    <lineage>
        <taxon>Eukaryota</taxon>
        <taxon>Metazoa</taxon>
        <taxon>Chordata</taxon>
        <taxon>Craniata</taxon>
        <taxon>Vertebrata</taxon>
        <taxon>Euteleostomi</taxon>
        <taxon>Lepidosauria</taxon>
        <taxon>Squamata</taxon>
        <taxon>Bifurcata</taxon>
        <taxon>Unidentata</taxon>
        <taxon>Episquamata</taxon>
        <taxon>Toxicofera</taxon>
        <taxon>Serpentes</taxon>
        <taxon>Colubroidea</taxon>
        <taxon>Colubridae</taxon>
        <taxon>Natricinae</taxon>
        <taxon>Thamnophis</taxon>
    </lineage>
</organism>